<dbReference type="InterPro" id="IPR001138">
    <property type="entry name" value="Zn2Cys6_DnaBD"/>
</dbReference>
<dbReference type="PROSITE" id="PS50048">
    <property type="entry name" value="ZN2_CY6_FUNGAL_2"/>
    <property type="match status" value="1"/>
</dbReference>
<keyword evidence="2" id="KW-0539">Nucleus</keyword>
<comment type="subcellular location">
    <subcellularLocation>
        <location evidence="1">Nucleus</location>
    </subcellularLocation>
</comment>
<dbReference type="InterPro" id="IPR021858">
    <property type="entry name" value="Fun_TF"/>
</dbReference>
<dbReference type="Pfam" id="PF00172">
    <property type="entry name" value="Zn_clus"/>
    <property type="match status" value="1"/>
</dbReference>
<accession>A0A9P9KVM8</accession>
<feature type="region of interest" description="Disordered" evidence="3">
    <location>
        <begin position="1"/>
        <end position="23"/>
    </location>
</feature>
<dbReference type="GO" id="GO:0000976">
    <property type="term" value="F:transcription cis-regulatory region binding"/>
    <property type="evidence" value="ECO:0007669"/>
    <property type="project" value="TreeGrafter"/>
</dbReference>
<reference evidence="5" key="1">
    <citation type="journal article" date="2021" name="Nat. Commun.">
        <title>Genetic determinants of endophytism in the Arabidopsis root mycobiome.</title>
        <authorList>
            <person name="Mesny F."/>
            <person name="Miyauchi S."/>
            <person name="Thiergart T."/>
            <person name="Pickel B."/>
            <person name="Atanasova L."/>
            <person name="Karlsson M."/>
            <person name="Huettel B."/>
            <person name="Barry K.W."/>
            <person name="Haridas S."/>
            <person name="Chen C."/>
            <person name="Bauer D."/>
            <person name="Andreopoulos W."/>
            <person name="Pangilinan J."/>
            <person name="LaButti K."/>
            <person name="Riley R."/>
            <person name="Lipzen A."/>
            <person name="Clum A."/>
            <person name="Drula E."/>
            <person name="Henrissat B."/>
            <person name="Kohler A."/>
            <person name="Grigoriev I.V."/>
            <person name="Martin F.M."/>
            <person name="Hacquard S."/>
        </authorList>
    </citation>
    <scope>NUCLEOTIDE SEQUENCE</scope>
    <source>
        <strain evidence="5">MPI-CAGE-AT-0023</strain>
    </source>
</reference>
<dbReference type="PANTHER" id="PTHR37534">
    <property type="entry name" value="TRANSCRIPTIONAL ACTIVATOR PROTEIN UGA3"/>
    <property type="match status" value="1"/>
</dbReference>
<dbReference type="AlphaFoldDB" id="A0A9P9KVM8"/>
<dbReference type="GO" id="GO:0005634">
    <property type="term" value="C:nucleus"/>
    <property type="evidence" value="ECO:0007669"/>
    <property type="project" value="UniProtKB-SubCell"/>
</dbReference>
<keyword evidence="6" id="KW-1185">Reference proteome</keyword>
<dbReference type="SMART" id="SM00066">
    <property type="entry name" value="GAL4"/>
    <property type="match status" value="1"/>
</dbReference>
<organism evidence="5 6">
    <name type="scientific">Fusarium redolens</name>
    <dbReference type="NCBI Taxonomy" id="48865"/>
    <lineage>
        <taxon>Eukaryota</taxon>
        <taxon>Fungi</taxon>
        <taxon>Dikarya</taxon>
        <taxon>Ascomycota</taxon>
        <taxon>Pezizomycotina</taxon>
        <taxon>Sordariomycetes</taxon>
        <taxon>Hypocreomycetidae</taxon>
        <taxon>Hypocreales</taxon>
        <taxon>Nectriaceae</taxon>
        <taxon>Fusarium</taxon>
        <taxon>Fusarium redolens species complex</taxon>
    </lineage>
</organism>
<dbReference type="PROSITE" id="PS00463">
    <property type="entry name" value="ZN2_CY6_FUNGAL_1"/>
    <property type="match status" value="1"/>
</dbReference>
<sequence>MSNLTSQMMEQDKAKKRKGSKHDKTGCLTCRYRRKKCTENTFPNCGTCIRLNLECVRDPIRRVVPRSGDDNIQPQLTRHQLDTPPAPTTQLSPLPLNLNSPKRRQAMNHYIRVLSELLTISKNNNSFLSDFLPLAMESPALAEALIAYSSGHMSCSDPSYTTVSLAARSKALCELSMTVSRPDQAASVTETALSACLILLTSEVCLGSHKSWYNHLVGAKHLIVCAQSQTDQADGSIVQGAQALRLTSEGRWILRNFAYHDIIGSVTLGTQPLLSPDYLRNITHEFDTYLGVASQLLVYIGQTTCLSFDPTDMERGIHPLRNHLSIQHEIENWKCPAGTSSTLQAAAYAYRGAALIYLYRKMRRHLEADSNSSLAYGLSLSTLNEKLQAIVVNTLDSIGQVPENDISESSLLFPLFIVGGEVERTDQMELVRTRLQLSYKKRRFRNISRALEVLEELWAYRQIQDVLGRKRQDWEDILKSSQEPLLLT</sequence>
<gene>
    <name evidence="5" type="ORF">BKA55DRAFT_3511</name>
</gene>
<evidence type="ECO:0000256" key="2">
    <source>
        <dbReference type="ARBA" id="ARBA00023242"/>
    </source>
</evidence>
<dbReference type="RefSeq" id="XP_046055991.1">
    <property type="nucleotide sequence ID" value="XM_046185798.1"/>
</dbReference>
<evidence type="ECO:0000313" key="5">
    <source>
        <dbReference type="EMBL" id="KAH7269223.1"/>
    </source>
</evidence>
<feature type="region of interest" description="Disordered" evidence="3">
    <location>
        <begin position="64"/>
        <end position="98"/>
    </location>
</feature>
<evidence type="ECO:0000256" key="1">
    <source>
        <dbReference type="ARBA" id="ARBA00004123"/>
    </source>
</evidence>
<name>A0A9P9KVM8_FUSRE</name>
<comment type="caution">
    <text evidence="5">The sequence shown here is derived from an EMBL/GenBank/DDBJ whole genome shotgun (WGS) entry which is preliminary data.</text>
</comment>
<evidence type="ECO:0000256" key="3">
    <source>
        <dbReference type="SAM" id="MobiDB-lite"/>
    </source>
</evidence>
<dbReference type="InterPro" id="IPR036864">
    <property type="entry name" value="Zn2-C6_fun-type_DNA-bd_sf"/>
</dbReference>
<dbReference type="EMBL" id="JAGMUX010000001">
    <property type="protein sequence ID" value="KAH7269223.1"/>
    <property type="molecule type" value="Genomic_DNA"/>
</dbReference>
<dbReference type="OrthoDB" id="3509362at2759"/>
<dbReference type="GO" id="GO:0008270">
    <property type="term" value="F:zinc ion binding"/>
    <property type="evidence" value="ECO:0007669"/>
    <property type="project" value="InterPro"/>
</dbReference>
<feature type="domain" description="Zn(2)-C6 fungal-type" evidence="4">
    <location>
        <begin position="26"/>
        <end position="57"/>
    </location>
</feature>
<protein>
    <submittedName>
        <fullName evidence="5">Fungal-specific transcription factor domain-containing protein</fullName>
    </submittedName>
</protein>
<dbReference type="SUPFAM" id="SSF57701">
    <property type="entry name" value="Zn2/Cys6 DNA-binding domain"/>
    <property type="match status" value="1"/>
</dbReference>
<dbReference type="GeneID" id="70215752"/>
<dbReference type="CDD" id="cd00067">
    <property type="entry name" value="GAL4"/>
    <property type="match status" value="1"/>
</dbReference>
<dbReference type="PANTHER" id="PTHR37534:SF7">
    <property type="entry name" value="TRANSCRIPTIONAL ACTIVATOR PROTEIN UGA3"/>
    <property type="match status" value="1"/>
</dbReference>
<dbReference type="GO" id="GO:0045944">
    <property type="term" value="P:positive regulation of transcription by RNA polymerase II"/>
    <property type="evidence" value="ECO:0007669"/>
    <property type="project" value="TreeGrafter"/>
</dbReference>
<evidence type="ECO:0000313" key="6">
    <source>
        <dbReference type="Proteomes" id="UP000720189"/>
    </source>
</evidence>
<evidence type="ECO:0000259" key="4">
    <source>
        <dbReference type="PROSITE" id="PS50048"/>
    </source>
</evidence>
<dbReference type="Gene3D" id="4.10.240.10">
    <property type="entry name" value="Zn(2)-C6 fungal-type DNA-binding domain"/>
    <property type="match status" value="1"/>
</dbReference>
<proteinExistence type="predicted"/>
<dbReference type="Proteomes" id="UP000720189">
    <property type="component" value="Unassembled WGS sequence"/>
</dbReference>
<dbReference type="GO" id="GO:0000981">
    <property type="term" value="F:DNA-binding transcription factor activity, RNA polymerase II-specific"/>
    <property type="evidence" value="ECO:0007669"/>
    <property type="project" value="InterPro"/>
</dbReference>
<dbReference type="Pfam" id="PF11951">
    <property type="entry name" value="Fungal_trans_2"/>
    <property type="match status" value="1"/>
</dbReference>